<evidence type="ECO:0000256" key="2">
    <source>
        <dbReference type="ARBA" id="ARBA00004496"/>
    </source>
</evidence>
<evidence type="ECO:0000256" key="4">
    <source>
        <dbReference type="ARBA" id="ARBA00022490"/>
    </source>
</evidence>
<dbReference type="Pfam" id="PF26356">
    <property type="entry name" value="Pelota_N"/>
    <property type="match status" value="1"/>
</dbReference>
<evidence type="ECO:0000256" key="1">
    <source>
        <dbReference type="ARBA" id="ARBA00001968"/>
    </source>
</evidence>
<dbReference type="Gene3D" id="3.30.1330.30">
    <property type="match status" value="1"/>
</dbReference>
<dbReference type="SUPFAM" id="SSF159065">
    <property type="entry name" value="Dom34/Pelota N-terminal domain-like"/>
    <property type="match status" value="1"/>
</dbReference>
<gene>
    <name evidence="9" type="ORF">V9T40_013603</name>
</gene>
<dbReference type="GO" id="GO:0070651">
    <property type="term" value="P:nonfunctional rRNA decay"/>
    <property type="evidence" value="ECO:0007669"/>
    <property type="project" value="TreeGrafter"/>
</dbReference>
<dbReference type="Pfam" id="PF03465">
    <property type="entry name" value="eRF1_3"/>
    <property type="match status" value="1"/>
</dbReference>
<dbReference type="Pfam" id="PF03464">
    <property type="entry name" value="eRF1_2"/>
    <property type="match status" value="1"/>
</dbReference>
<dbReference type="FunFam" id="3.30.1330.30:FF:000008">
    <property type="entry name" value="Protein pelota homolog"/>
    <property type="match status" value="1"/>
</dbReference>
<reference evidence="9 10" key="1">
    <citation type="submission" date="2024-03" db="EMBL/GenBank/DDBJ databases">
        <title>Adaptation during the transition from Ophiocordyceps entomopathogen to insect associate is accompanied by gene loss and intensified selection.</title>
        <authorList>
            <person name="Ward C.M."/>
            <person name="Onetto C.A."/>
            <person name="Borneman A.R."/>
        </authorList>
    </citation>
    <scope>NUCLEOTIDE SEQUENCE [LARGE SCALE GENOMIC DNA]</scope>
    <source>
        <strain evidence="9">AWRI1</strain>
        <tissue evidence="9">Single Adult Female</tissue>
    </source>
</reference>
<dbReference type="SUPFAM" id="SSF53137">
    <property type="entry name" value="Translational machinery components"/>
    <property type="match status" value="1"/>
</dbReference>
<dbReference type="InterPro" id="IPR029064">
    <property type="entry name" value="Ribosomal_eL30-like_sf"/>
</dbReference>
<keyword evidence="4 6" id="KW-0963">Cytoplasm</keyword>
<comment type="cofactor">
    <cofactor evidence="1 6">
        <name>a divalent metal cation</name>
        <dbReference type="ChEBI" id="CHEBI:60240"/>
    </cofactor>
</comment>
<dbReference type="PANTHER" id="PTHR10853">
    <property type="entry name" value="PELOTA"/>
    <property type="match status" value="1"/>
</dbReference>
<dbReference type="FunFam" id="2.30.30.870:FF:000001">
    <property type="entry name" value="Protein pelota homolog"/>
    <property type="match status" value="1"/>
</dbReference>
<comment type="similarity">
    <text evidence="3 6">Belongs to the eukaryotic release factor 1 family. Pelota subfamily.</text>
</comment>
<evidence type="ECO:0000256" key="7">
    <source>
        <dbReference type="SAM" id="MobiDB-lite"/>
    </source>
</evidence>
<dbReference type="NCBIfam" id="TIGR00111">
    <property type="entry name" value="pelota"/>
    <property type="match status" value="1"/>
</dbReference>
<feature type="compositionally biased region" description="Acidic residues" evidence="7">
    <location>
        <begin position="373"/>
        <end position="382"/>
    </location>
</feature>
<dbReference type="Gene3D" id="2.30.30.870">
    <property type="entry name" value="Pelota, domain A"/>
    <property type="match status" value="1"/>
</dbReference>
<evidence type="ECO:0000256" key="3">
    <source>
        <dbReference type="ARBA" id="ARBA00009504"/>
    </source>
</evidence>
<dbReference type="AlphaFoldDB" id="A0AAN9Y2M1"/>
<evidence type="ECO:0000313" key="10">
    <source>
        <dbReference type="Proteomes" id="UP001367676"/>
    </source>
</evidence>
<dbReference type="GO" id="GO:0070966">
    <property type="term" value="P:nuclear-transcribed mRNA catabolic process, no-go decay"/>
    <property type="evidence" value="ECO:0007669"/>
    <property type="project" value="InterPro"/>
</dbReference>
<evidence type="ECO:0000259" key="8">
    <source>
        <dbReference type="SMART" id="SM01194"/>
    </source>
</evidence>
<keyword evidence="5 6" id="KW-0479">Metal-binding</keyword>
<feature type="domain" description="eRF1/Pelota-like N-terminal" evidence="8">
    <location>
        <begin position="1"/>
        <end position="130"/>
    </location>
</feature>
<dbReference type="InterPro" id="IPR005140">
    <property type="entry name" value="eRF1_Pelota-like_N"/>
</dbReference>
<dbReference type="SMART" id="SM01194">
    <property type="entry name" value="eRF1_1"/>
    <property type="match status" value="1"/>
</dbReference>
<dbReference type="InterPro" id="IPR005142">
    <property type="entry name" value="eRF1_3"/>
</dbReference>
<dbReference type="FunFam" id="3.30.420.60:FF:000002">
    <property type="entry name" value="Protein pelota homolog"/>
    <property type="match status" value="1"/>
</dbReference>
<proteinExistence type="inferred from homology"/>
<keyword evidence="10" id="KW-1185">Reference proteome</keyword>
<evidence type="ECO:0000313" key="9">
    <source>
        <dbReference type="EMBL" id="KAK7582158.1"/>
    </source>
</evidence>
<name>A0AAN9Y2M1_9HEMI</name>
<dbReference type="GO" id="GO:0032790">
    <property type="term" value="P:ribosome disassembly"/>
    <property type="evidence" value="ECO:0007669"/>
    <property type="project" value="TreeGrafter"/>
</dbReference>
<dbReference type="InterPro" id="IPR042226">
    <property type="entry name" value="eFR1_2_sf"/>
</dbReference>
<dbReference type="GO" id="GO:0005737">
    <property type="term" value="C:cytoplasm"/>
    <property type="evidence" value="ECO:0007669"/>
    <property type="project" value="UniProtKB-SubCell"/>
</dbReference>
<dbReference type="InterPro" id="IPR005141">
    <property type="entry name" value="eRF1_2"/>
</dbReference>
<feature type="region of interest" description="Disordered" evidence="7">
    <location>
        <begin position="372"/>
        <end position="392"/>
    </location>
</feature>
<dbReference type="GO" id="GO:0071025">
    <property type="term" value="P:RNA surveillance"/>
    <property type="evidence" value="ECO:0007669"/>
    <property type="project" value="InterPro"/>
</dbReference>
<evidence type="ECO:0000256" key="5">
    <source>
        <dbReference type="ARBA" id="ARBA00022723"/>
    </source>
</evidence>
<feature type="compositionally biased region" description="Basic and acidic residues" evidence="7">
    <location>
        <begin position="383"/>
        <end position="392"/>
    </location>
</feature>
<evidence type="ECO:0000256" key="6">
    <source>
        <dbReference type="RuleBase" id="RU362019"/>
    </source>
</evidence>
<dbReference type="InterPro" id="IPR004405">
    <property type="entry name" value="TF_pelota"/>
</dbReference>
<dbReference type="Gene3D" id="3.30.420.60">
    <property type="entry name" value="eRF1 domain 2"/>
    <property type="match status" value="1"/>
</dbReference>
<organism evidence="9 10">
    <name type="scientific">Parthenolecanium corni</name>
    <dbReference type="NCBI Taxonomy" id="536013"/>
    <lineage>
        <taxon>Eukaryota</taxon>
        <taxon>Metazoa</taxon>
        <taxon>Ecdysozoa</taxon>
        <taxon>Arthropoda</taxon>
        <taxon>Hexapoda</taxon>
        <taxon>Insecta</taxon>
        <taxon>Pterygota</taxon>
        <taxon>Neoptera</taxon>
        <taxon>Paraneoptera</taxon>
        <taxon>Hemiptera</taxon>
        <taxon>Sternorrhyncha</taxon>
        <taxon>Coccoidea</taxon>
        <taxon>Coccidae</taxon>
        <taxon>Parthenolecanium</taxon>
    </lineage>
</organism>
<dbReference type="GO" id="GO:0070481">
    <property type="term" value="P:nuclear-transcribed mRNA catabolic process, non-stop decay"/>
    <property type="evidence" value="ECO:0007669"/>
    <property type="project" value="InterPro"/>
</dbReference>
<comment type="subcellular location">
    <subcellularLocation>
        <location evidence="2 6">Cytoplasm</location>
    </subcellularLocation>
</comment>
<comment type="function">
    <text evidence="6">Component of the Pelota-HBS1L complex, a complex that recognizes stalled ribosomes and triggers the No-Go Decay (NGD) pathway. In the Pelota-HBS1L complex, pelo recognizes ribosomes stalled at the 3' end of an mRNA and engages stalled ribosomes by destabilizing mRNA in the mRNA channel.</text>
</comment>
<accession>A0AAN9Y2M1</accession>
<dbReference type="InterPro" id="IPR058547">
    <property type="entry name" value="Pelota_N"/>
</dbReference>
<dbReference type="InterPro" id="IPR038069">
    <property type="entry name" value="Pelota/DOM34_N"/>
</dbReference>
<sequence>MKLIRKDIEKDGKGVVELVPEESEDMWHVYNLIATGDNVRASTVRKVQNESSTGSTSSNRIRTKLTICVENIDFDTQACVLRLKGRNIEENQYVKMGAYHTLDLELNRKFTLFKDEWDSVSLERIDSACDVTKTADAAAIIMQEGLAYICLITPNLTITRAKIDVNIPKKRKGNVNQHEKGLLKFYELLMQGLLRHVNFDLVKVILIASPGFVRDQFFEYLYQEAVKNDIKLLFENKSKFLLVHSSSGFKHSLKEVLASPAVMAKMSDTKALSEVKALENFYSTLMADPEKAFYGVKHVEKANENEAIETLLISDHLFRCNDVNERKRYVKLVDSVKENGGEVRIFSSMHVSGEQLKNLSGIAAILRFPLPDADCDDSDEDEKEKSEASAAD</sequence>
<comment type="caution">
    <text evidence="9">The sequence shown here is derived from an EMBL/GenBank/DDBJ whole genome shotgun (WGS) entry which is preliminary data.</text>
</comment>
<dbReference type="PANTHER" id="PTHR10853:SF0">
    <property type="entry name" value="PROTEIN PELOTA HOMOLOG"/>
    <property type="match status" value="1"/>
</dbReference>
<dbReference type="SUPFAM" id="SSF55315">
    <property type="entry name" value="L30e-like"/>
    <property type="match status" value="1"/>
</dbReference>
<dbReference type="GO" id="GO:0046872">
    <property type="term" value="F:metal ion binding"/>
    <property type="evidence" value="ECO:0007669"/>
    <property type="project" value="UniProtKB-KW"/>
</dbReference>
<dbReference type="Proteomes" id="UP001367676">
    <property type="component" value="Unassembled WGS sequence"/>
</dbReference>
<dbReference type="EMBL" id="JBBCAQ010000033">
    <property type="protein sequence ID" value="KAK7582158.1"/>
    <property type="molecule type" value="Genomic_DNA"/>
</dbReference>
<protein>
    <recommendedName>
        <fullName evidence="6">Protein pelota homolog</fullName>
    </recommendedName>
</protein>